<dbReference type="Gene3D" id="2.130.10.10">
    <property type="entry name" value="YVTN repeat-like/Quinoprotein amine dehydrogenase"/>
    <property type="match status" value="1"/>
</dbReference>
<dbReference type="SUPFAM" id="SSF50978">
    <property type="entry name" value="WD40 repeat-like"/>
    <property type="match status" value="1"/>
</dbReference>
<dbReference type="GO" id="GO:2000001">
    <property type="term" value="P:regulation of DNA damage checkpoint"/>
    <property type="evidence" value="ECO:0007669"/>
    <property type="project" value="TreeGrafter"/>
</dbReference>
<evidence type="ECO:0000256" key="3">
    <source>
        <dbReference type="ARBA" id="ARBA00021132"/>
    </source>
</evidence>
<sequence length="504" mass="55522">MTDGVKTETNEYELQRQANIAKNQALLKELKLNAAKQGLGISAKSVTNAQPKSKLSKSHKKKAPAKKAVEENIPRRTSSRLAGLTADSEVAKRKAEEEHAAIQEAAKAKRQRVSGTLDLTDIVVAGKQWDKSENFLVDVSRGKRFERTFTEKDVRETTDVDLRDLREKMSGLGLYEGFEPNNKALIFAGDKMGNLGIFDASQSSPEEKLEGDDEAEEPEPAITAFKLHSRTISAFQFDPTNSNFLYSASYDSSIRKLDLAKGIAVEVYAPPQGRDDPLSGAEIASTDPHTLYFSTLEGQFGRYDMRDSKSLDIYQLSEKKIGGFSLHPRLPHLVATASLDRTLKIWDLRKVTGKGDERAPALLGEHHSSLSVSCALWNQHGGLATTSYDNTIKIYDFPNVDSWAPGQEIGEAAMEPAVEVPHNNQTGRWVTILRAQWQQSPQNGVDRFCIGNMNRFVDIYTAKGEQLAQLGGEAITAVPAVAQFHPTQDWVAGGTASGKLCLWM</sequence>
<protein>
    <recommendedName>
        <fullName evidence="3 9">DNA damage-binding protein CMR1</fullName>
    </recommendedName>
</protein>
<dbReference type="InterPro" id="IPR015943">
    <property type="entry name" value="WD40/YVTN_repeat-like_dom_sf"/>
</dbReference>
<feature type="region of interest" description="Disordered" evidence="10">
    <location>
        <begin position="40"/>
        <end position="78"/>
    </location>
</feature>
<evidence type="ECO:0000256" key="9">
    <source>
        <dbReference type="RuleBase" id="RU365004"/>
    </source>
</evidence>
<keyword evidence="12" id="KW-1185">Reference proteome</keyword>
<dbReference type="PROSITE" id="PS50082">
    <property type="entry name" value="WD_REPEATS_2"/>
    <property type="match status" value="1"/>
</dbReference>
<evidence type="ECO:0000313" key="12">
    <source>
        <dbReference type="Proteomes" id="UP000698800"/>
    </source>
</evidence>
<accession>A0A9P8L3F8</accession>
<evidence type="ECO:0000313" key="11">
    <source>
        <dbReference type="EMBL" id="KAH0538514.1"/>
    </source>
</evidence>
<comment type="similarity">
    <text evidence="2 9">Belongs to the WD repeat DDB2/WDR76 family.</text>
</comment>
<dbReference type="InterPro" id="IPR001680">
    <property type="entry name" value="WD40_rpt"/>
</dbReference>
<dbReference type="AlphaFoldDB" id="A0A9P8L3F8"/>
<evidence type="ECO:0000256" key="5">
    <source>
        <dbReference type="ARBA" id="ARBA00022737"/>
    </source>
</evidence>
<comment type="function">
    <text evidence="1 9">DNA-binding protein that binds to both single- and double-stranded DNA. Binds preferentially to UV-damaged DNA. May be involved in DNA-metabolic processes.</text>
</comment>
<dbReference type="SMART" id="SM00320">
    <property type="entry name" value="WD40"/>
    <property type="match status" value="4"/>
</dbReference>
<dbReference type="FunFam" id="2.130.10.10:FF:000562">
    <property type="entry name" value="DNA damage-binding protein CMR1"/>
    <property type="match status" value="1"/>
</dbReference>
<evidence type="ECO:0000256" key="10">
    <source>
        <dbReference type="SAM" id="MobiDB-lite"/>
    </source>
</evidence>
<gene>
    <name evidence="11" type="ORF">FGG08_004901</name>
</gene>
<organism evidence="11 12">
    <name type="scientific">Glutinoglossum americanum</name>
    <dbReference type="NCBI Taxonomy" id="1670608"/>
    <lineage>
        <taxon>Eukaryota</taxon>
        <taxon>Fungi</taxon>
        <taxon>Dikarya</taxon>
        <taxon>Ascomycota</taxon>
        <taxon>Pezizomycotina</taxon>
        <taxon>Geoglossomycetes</taxon>
        <taxon>Geoglossales</taxon>
        <taxon>Geoglossaceae</taxon>
        <taxon>Glutinoglossum</taxon>
    </lineage>
</organism>
<keyword evidence="4 8" id="KW-0853">WD repeat</keyword>
<evidence type="ECO:0000256" key="6">
    <source>
        <dbReference type="ARBA" id="ARBA00022763"/>
    </source>
</evidence>
<dbReference type="PROSITE" id="PS00678">
    <property type="entry name" value="WD_REPEATS_1"/>
    <property type="match status" value="1"/>
</dbReference>
<evidence type="ECO:0000256" key="1">
    <source>
        <dbReference type="ARBA" id="ARBA00002653"/>
    </source>
</evidence>
<evidence type="ECO:0000256" key="7">
    <source>
        <dbReference type="ARBA" id="ARBA00023125"/>
    </source>
</evidence>
<dbReference type="InterPro" id="IPR019775">
    <property type="entry name" value="WD40_repeat_CS"/>
</dbReference>
<evidence type="ECO:0000256" key="8">
    <source>
        <dbReference type="PROSITE-ProRule" id="PRU00221"/>
    </source>
</evidence>
<keyword evidence="6 9" id="KW-0227">DNA damage</keyword>
<dbReference type="GO" id="GO:0005634">
    <property type="term" value="C:nucleus"/>
    <property type="evidence" value="ECO:0007669"/>
    <property type="project" value="TreeGrafter"/>
</dbReference>
<keyword evidence="5" id="KW-0677">Repeat</keyword>
<evidence type="ECO:0000256" key="2">
    <source>
        <dbReference type="ARBA" id="ARBA00005434"/>
    </source>
</evidence>
<dbReference type="GO" id="GO:0003677">
    <property type="term" value="F:DNA binding"/>
    <property type="evidence" value="ECO:0007669"/>
    <property type="project" value="UniProtKB-UniRule"/>
</dbReference>
<proteinExistence type="inferred from homology"/>
<dbReference type="InterPro" id="IPR036322">
    <property type="entry name" value="WD40_repeat_dom_sf"/>
</dbReference>
<dbReference type="OrthoDB" id="9890280at2759"/>
<dbReference type="Pfam" id="PF00400">
    <property type="entry name" value="WD40"/>
    <property type="match status" value="3"/>
</dbReference>
<dbReference type="PANTHER" id="PTHR14773">
    <property type="entry name" value="WD REPEAT-CONTAINING PROTEIN 76"/>
    <property type="match status" value="1"/>
</dbReference>
<name>A0A9P8L3F8_9PEZI</name>
<dbReference type="PANTHER" id="PTHR14773:SF0">
    <property type="entry name" value="WD REPEAT-CONTAINING PROTEIN 76"/>
    <property type="match status" value="1"/>
</dbReference>
<dbReference type="GO" id="GO:0006974">
    <property type="term" value="P:DNA damage response"/>
    <property type="evidence" value="ECO:0007669"/>
    <property type="project" value="UniProtKB-KW"/>
</dbReference>
<dbReference type="EMBL" id="JAGHQL010000106">
    <property type="protein sequence ID" value="KAH0538514.1"/>
    <property type="molecule type" value="Genomic_DNA"/>
</dbReference>
<reference evidence="11" key="1">
    <citation type="submission" date="2021-03" db="EMBL/GenBank/DDBJ databases">
        <title>Comparative genomics and phylogenomic investigation of the class Geoglossomycetes provide insights into ecological specialization and systematics.</title>
        <authorList>
            <person name="Melie T."/>
            <person name="Pirro S."/>
            <person name="Miller A.N."/>
            <person name="Quandt A."/>
        </authorList>
    </citation>
    <scope>NUCLEOTIDE SEQUENCE</scope>
    <source>
        <strain evidence="11">GBOQ0MN5Z8</strain>
    </source>
</reference>
<dbReference type="Proteomes" id="UP000698800">
    <property type="component" value="Unassembled WGS sequence"/>
</dbReference>
<dbReference type="InterPro" id="IPR050853">
    <property type="entry name" value="WD_repeat_DNA-damage-binding"/>
</dbReference>
<evidence type="ECO:0000256" key="4">
    <source>
        <dbReference type="ARBA" id="ARBA00022574"/>
    </source>
</evidence>
<feature type="compositionally biased region" description="Basic residues" evidence="10">
    <location>
        <begin position="54"/>
        <end position="65"/>
    </location>
</feature>
<keyword evidence="7 9" id="KW-0238">DNA-binding</keyword>
<comment type="caution">
    <text evidence="11">The sequence shown here is derived from an EMBL/GenBank/DDBJ whole genome shotgun (WGS) entry which is preliminary data.</text>
</comment>
<feature type="repeat" description="WD" evidence="8">
    <location>
        <begin position="333"/>
        <end position="349"/>
    </location>
</feature>